<dbReference type="Proteomes" id="UP000293519">
    <property type="component" value="Unassembled WGS sequence"/>
</dbReference>
<comment type="caution">
    <text evidence="3">The sequence shown here is derived from an EMBL/GenBank/DDBJ whole genome shotgun (WGS) entry which is preliminary data.</text>
</comment>
<keyword evidence="1" id="KW-0812">Transmembrane</keyword>
<evidence type="ECO:0000313" key="4">
    <source>
        <dbReference type="Proteomes" id="UP000293519"/>
    </source>
</evidence>
<keyword evidence="2" id="KW-0732">Signal</keyword>
<gene>
    <name evidence="3" type="ORF">EV141_1739</name>
</gene>
<dbReference type="RefSeq" id="WP_130485546.1">
    <property type="nucleotide sequence ID" value="NZ_SGWW01000003.1"/>
</dbReference>
<feature type="chain" id="PRO_5038579513" description="LPXTG-motif cell wall-anchored protein" evidence="2">
    <location>
        <begin position="30"/>
        <end position="1404"/>
    </location>
</feature>
<evidence type="ECO:0000313" key="3">
    <source>
        <dbReference type="EMBL" id="RZS56282.1"/>
    </source>
</evidence>
<accession>A0A4Q7LQ09</accession>
<feature type="transmembrane region" description="Helical" evidence="1">
    <location>
        <begin position="1377"/>
        <end position="1398"/>
    </location>
</feature>
<dbReference type="EMBL" id="SGWW01000003">
    <property type="protein sequence ID" value="RZS56282.1"/>
    <property type="molecule type" value="Genomic_DNA"/>
</dbReference>
<evidence type="ECO:0008006" key="5">
    <source>
        <dbReference type="Google" id="ProtNLM"/>
    </source>
</evidence>
<keyword evidence="4" id="KW-1185">Reference proteome</keyword>
<sequence length="1404" mass="146450">MLRRKILAVVTTLALALGMSVGGAATAFANPNNGSEMNQASYWKNLYPHAVECYKHTASGGEHGGLSGGGVKLNTFKQSWPGDRWEVLIVKGGNGDNFGNAVYEFPTAGTVYKTPTGQAVSHWIVCKGSTPAAASVSVTPETCTSPAKLVLGTTTQARFDAPTYTNVTGGQNYRVVARAIDSATFPIGTPGVNDARTQVVFTGFLPNANPATCATATGDVTVGVATCVAGASPITANSFTGVANATGVVTKDGSQGGTFEVVFTANSGTTFAPSLAGTRDGKTYTLSNGSTKLTVTGTLPGADRTLCADMKLTFMCKTQVEGPVTNLAYANDTTSWPAGVYIMRVTSDRAGVAWTVKDDGGNVIQTGVSTGQPQFFSLSGPKAGMSLFWENLKHSTSSTNDTSLCGFTPKVTDAAIAFTAADCFTGSALDPSKFSFVAEESTYAITDGENGQKVITFTAALGYTFEGGAATKIFTFTPTGPDLTKCVVTTAFIDITPADCLTGSSLNVQGFEYNAEQSSYVITDGENGQKVITFTAKPGFLFEGQKTTKVFTFTPEGPNFRLCATATASLTVPDATCDLGQDWSKVSFALANATAEVTQEPSAENGYEYAVVFTANSGAKFLVDGQYRDSITRTGTIDPLPNRELCDEVTADFTVNGPTCLSGSTLGDYIFDDEQVSVSDVVFAKEGTSVSVTFTALPGFAFAGGEKSLTVTKDLAGPDFRLCATATASLTVPDATCDLGQDWSKVSFALANATAEVTQEPSAENGYEYAVVFTANSGAKFLVDGQYRDSITRTGTIDPLPNRELCDEVTADFTVNGPTCLSGSTLGDLSFSEGVTAGEPQFSDDSTSVSVTFTAQAGYAFAGGEKSLTVTKPLLGPDFTLCAMATASLSVPDATCDLGQDWSEVDFTLANATSEVTQVPAAENGFEYEVVFTANSGAKFFVDGQFRDSITRTGTIDPLPNRELCDEVTADFTVIDPTCATGATLGALSFSEGVTAGEPQFSEDGTSVSVVFTAPTGTIFPNGEKSLTVTKQLAGPDSSLCEEPTLEGSIATTACETDVPYILFSIELNDPDNQSTAGLEDAEIIFSGLDSEGNERELVLDNLEGTVEDGVFSGRVLWPGAAVVDGQAAGWPGWELADGEWTNVGDENFGWTRSLSSVTLSVNPSLVVDLSYPQASPLCASDPTVVDAFVEYSYDCLLGGTIELSDAPGVIWTVDGEQTDQRVFTGLEIDDQPVITASLDPETPGLFFSPESITELTVEFELPEEGCDLVTSPLVTPTLSTTQATCTTAGSYTLNAVEGVQWLVNGQVTAPGTYTATTGSTVEVEAVALQGFGFGFETQTEWTLSFPAPAAGACDLPTLSLEETDLPTLALTGASGMLGTVGIIALLITLTGIGAVVARRRVEA</sequence>
<reference evidence="3 4" key="1">
    <citation type="journal article" date="2015" name="Stand. Genomic Sci.">
        <title>Genomic Encyclopedia of Bacterial and Archaeal Type Strains, Phase III: the genomes of soil and plant-associated and newly described type strains.</title>
        <authorList>
            <person name="Whitman W.B."/>
            <person name="Woyke T."/>
            <person name="Klenk H.P."/>
            <person name="Zhou Y."/>
            <person name="Lilburn T.G."/>
            <person name="Beck B.J."/>
            <person name="De Vos P."/>
            <person name="Vandamme P."/>
            <person name="Eisen J.A."/>
            <person name="Garrity G."/>
            <person name="Hugenholtz P."/>
            <person name="Kyrpides N.C."/>
        </authorList>
    </citation>
    <scope>NUCLEOTIDE SEQUENCE [LARGE SCALE GENOMIC DNA]</scope>
    <source>
        <strain evidence="3 4">CV2</strain>
    </source>
</reference>
<keyword evidence="1" id="KW-1133">Transmembrane helix</keyword>
<organism evidence="3 4">
    <name type="scientific">Microcella putealis</name>
    <dbReference type="NCBI Taxonomy" id="337005"/>
    <lineage>
        <taxon>Bacteria</taxon>
        <taxon>Bacillati</taxon>
        <taxon>Actinomycetota</taxon>
        <taxon>Actinomycetes</taxon>
        <taxon>Micrococcales</taxon>
        <taxon>Microbacteriaceae</taxon>
        <taxon>Microcella</taxon>
    </lineage>
</organism>
<evidence type="ECO:0000256" key="1">
    <source>
        <dbReference type="SAM" id="Phobius"/>
    </source>
</evidence>
<proteinExistence type="predicted"/>
<evidence type="ECO:0000256" key="2">
    <source>
        <dbReference type="SAM" id="SignalP"/>
    </source>
</evidence>
<dbReference type="OrthoDB" id="3783029at2"/>
<feature type="signal peptide" evidence="2">
    <location>
        <begin position="1"/>
        <end position="29"/>
    </location>
</feature>
<protein>
    <recommendedName>
        <fullName evidence="5">LPXTG-motif cell wall-anchored protein</fullName>
    </recommendedName>
</protein>
<name>A0A4Q7LQ09_9MICO</name>
<keyword evidence="1" id="KW-0472">Membrane</keyword>